<dbReference type="PANTHER" id="PTHR40278:SF1">
    <property type="entry name" value="DNA UTILIZATION PROTEIN HOFN"/>
    <property type="match status" value="1"/>
</dbReference>
<dbReference type="Pfam" id="PF05137">
    <property type="entry name" value="PilN"/>
    <property type="match status" value="1"/>
</dbReference>
<gene>
    <name evidence="3" type="ORF">E6H05_14200</name>
</gene>
<feature type="transmembrane region" description="Helical" evidence="2">
    <location>
        <begin position="21"/>
        <end position="41"/>
    </location>
</feature>
<feature type="coiled-coil region" evidence="1">
    <location>
        <begin position="62"/>
        <end position="92"/>
    </location>
</feature>
<dbReference type="Proteomes" id="UP000318834">
    <property type="component" value="Unassembled WGS sequence"/>
</dbReference>
<evidence type="ECO:0000313" key="3">
    <source>
        <dbReference type="EMBL" id="TMI70010.1"/>
    </source>
</evidence>
<keyword evidence="2" id="KW-0472">Membrane</keyword>
<dbReference type="InterPro" id="IPR052534">
    <property type="entry name" value="Extracell_DNA_Util/SecSys_Comp"/>
</dbReference>
<dbReference type="PANTHER" id="PTHR40278">
    <property type="entry name" value="DNA UTILIZATION PROTEIN HOFN"/>
    <property type="match status" value="1"/>
</dbReference>
<reference evidence="3 4" key="1">
    <citation type="journal article" date="2019" name="Nat. Microbiol.">
        <title>Mediterranean grassland soil C-N compound turnover is dependent on rainfall and depth, and is mediated by genomically divergent microorganisms.</title>
        <authorList>
            <person name="Diamond S."/>
            <person name="Andeer P.F."/>
            <person name="Li Z."/>
            <person name="Crits-Christoph A."/>
            <person name="Burstein D."/>
            <person name="Anantharaman K."/>
            <person name="Lane K.R."/>
            <person name="Thomas B.C."/>
            <person name="Pan C."/>
            <person name="Northen T.R."/>
            <person name="Banfield J.F."/>
        </authorList>
    </citation>
    <scope>NUCLEOTIDE SEQUENCE [LARGE SCALE GENOMIC DNA]</scope>
    <source>
        <strain evidence="3">NP_8</strain>
    </source>
</reference>
<dbReference type="InterPro" id="IPR007813">
    <property type="entry name" value="PilN"/>
</dbReference>
<proteinExistence type="predicted"/>
<evidence type="ECO:0000256" key="1">
    <source>
        <dbReference type="SAM" id="Coils"/>
    </source>
</evidence>
<organism evidence="3 4">
    <name type="scientific">Candidatus Segetimicrobium genomatis</name>
    <dbReference type="NCBI Taxonomy" id="2569760"/>
    <lineage>
        <taxon>Bacteria</taxon>
        <taxon>Bacillati</taxon>
        <taxon>Candidatus Sysuimicrobiota</taxon>
        <taxon>Candidatus Sysuimicrobiia</taxon>
        <taxon>Candidatus Sysuimicrobiales</taxon>
        <taxon>Candidatus Segetimicrobiaceae</taxon>
        <taxon>Candidatus Segetimicrobium</taxon>
    </lineage>
</organism>
<sequence length="186" mass="20982">MIRINLLPRERVRRPTVAPRVLVGLVLVVVMAALVLATLALNLRNARVSAEIDDVNARIEELKPKVAEVEALQRQIAEARRKEQLLRQLESLRIPWDNVLNELRKIIPADVWLIRIEAKGDGNLTFNGFGMTYEAVARFMVNLDGSPLFQDADLSIGQKQTQVNREVINFSVTARLTPQQKQAGVR</sequence>
<evidence type="ECO:0000256" key="2">
    <source>
        <dbReference type="SAM" id="Phobius"/>
    </source>
</evidence>
<dbReference type="EMBL" id="VBAP01000167">
    <property type="protein sequence ID" value="TMI70010.1"/>
    <property type="molecule type" value="Genomic_DNA"/>
</dbReference>
<keyword evidence="1" id="KW-0175">Coiled coil</keyword>
<name>A0A537IFI2_9BACT</name>
<keyword evidence="2" id="KW-0812">Transmembrane</keyword>
<dbReference type="AlphaFoldDB" id="A0A537IFI2"/>
<evidence type="ECO:0000313" key="4">
    <source>
        <dbReference type="Proteomes" id="UP000318834"/>
    </source>
</evidence>
<keyword evidence="2" id="KW-1133">Transmembrane helix</keyword>
<protein>
    <submittedName>
        <fullName evidence="3">PilN domain-containing protein</fullName>
    </submittedName>
</protein>
<accession>A0A537IFI2</accession>
<comment type="caution">
    <text evidence="3">The sequence shown here is derived from an EMBL/GenBank/DDBJ whole genome shotgun (WGS) entry which is preliminary data.</text>
</comment>